<evidence type="ECO:0000313" key="12">
    <source>
        <dbReference type="EMBL" id="KAL0311225.1"/>
    </source>
</evidence>
<dbReference type="InterPro" id="IPR001320">
    <property type="entry name" value="Iontro_rcpt_C"/>
</dbReference>
<evidence type="ECO:0000256" key="2">
    <source>
        <dbReference type="ARBA" id="ARBA00022448"/>
    </source>
</evidence>
<dbReference type="SUPFAM" id="SSF53850">
    <property type="entry name" value="Periplasmic binding protein-like II"/>
    <property type="match status" value="1"/>
</dbReference>
<evidence type="ECO:0000256" key="7">
    <source>
        <dbReference type="ARBA" id="ARBA00023170"/>
    </source>
</evidence>
<comment type="subcellular location">
    <subcellularLocation>
        <location evidence="1">Membrane</location>
        <topology evidence="1">Multi-pass membrane protein</topology>
    </subcellularLocation>
</comment>
<keyword evidence="4" id="KW-1133">Transmembrane helix</keyword>
<evidence type="ECO:0000256" key="10">
    <source>
        <dbReference type="ARBA" id="ARBA00023303"/>
    </source>
</evidence>
<gene>
    <name evidence="12" type="ORF">Sangu_2417200</name>
</gene>
<dbReference type="EMBL" id="JACGWK010000016">
    <property type="protein sequence ID" value="KAL0311225.1"/>
    <property type="molecule type" value="Genomic_DNA"/>
</dbReference>
<evidence type="ECO:0000256" key="5">
    <source>
        <dbReference type="ARBA" id="ARBA00023065"/>
    </source>
</evidence>
<reference evidence="12" key="2">
    <citation type="journal article" date="2024" name="Plant">
        <title>Genomic evolution and insights into agronomic trait innovations of Sesamum species.</title>
        <authorList>
            <person name="Miao H."/>
            <person name="Wang L."/>
            <person name="Qu L."/>
            <person name="Liu H."/>
            <person name="Sun Y."/>
            <person name="Le M."/>
            <person name="Wang Q."/>
            <person name="Wei S."/>
            <person name="Zheng Y."/>
            <person name="Lin W."/>
            <person name="Duan Y."/>
            <person name="Cao H."/>
            <person name="Xiong S."/>
            <person name="Wang X."/>
            <person name="Wei L."/>
            <person name="Li C."/>
            <person name="Ma Q."/>
            <person name="Ju M."/>
            <person name="Zhao R."/>
            <person name="Li G."/>
            <person name="Mu C."/>
            <person name="Tian Q."/>
            <person name="Mei H."/>
            <person name="Zhang T."/>
            <person name="Gao T."/>
            <person name="Zhang H."/>
        </authorList>
    </citation>
    <scope>NUCLEOTIDE SEQUENCE</scope>
    <source>
        <strain evidence="12">G01</strain>
    </source>
</reference>
<keyword evidence="9" id="KW-1071">Ligand-gated ion channel</keyword>
<keyword evidence="5" id="KW-0406">Ion transport</keyword>
<keyword evidence="10" id="KW-0407">Ion channel</keyword>
<keyword evidence="2" id="KW-0813">Transport</keyword>
<keyword evidence="7 12" id="KW-0675">Receptor</keyword>
<organism evidence="12">
    <name type="scientific">Sesamum angustifolium</name>
    <dbReference type="NCBI Taxonomy" id="2727405"/>
    <lineage>
        <taxon>Eukaryota</taxon>
        <taxon>Viridiplantae</taxon>
        <taxon>Streptophyta</taxon>
        <taxon>Embryophyta</taxon>
        <taxon>Tracheophyta</taxon>
        <taxon>Spermatophyta</taxon>
        <taxon>Magnoliopsida</taxon>
        <taxon>eudicotyledons</taxon>
        <taxon>Gunneridae</taxon>
        <taxon>Pentapetalae</taxon>
        <taxon>asterids</taxon>
        <taxon>lamiids</taxon>
        <taxon>Lamiales</taxon>
        <taxon>Pedaliaceae</taxon>
        <taxon>Sesamum</taxon>
    </lineage>
</organism>
<sequence length="211" mass="23811">MFLFSFSTLFKANYENPISTRKDRNGGLAIPVISYHIKLYSKLVINPDRYQEGSFAYSYLKNNLNIHASRLISLGSREEYESALRRGPKNGGVAAIVDETPYVELFLSTQTDFGILGLPFTRSAWGFAFRKDSPLAGDMSTAILKLTESGQLQKIKKKWFCKSGCSDERGQKPEPKQLNLSSFWALYSLRHICPHGFLSLPNQSHSPVHQI</sequence>
<dbReference type="GO" id="GO:0015276">
    <property type="term" value="F:ligand-gated monoatomic ion channel activity"/>
    <property type="evidence" value="ECO:0007669"/>
    <property type="project" value="InterPro"/>
</dbReference>
<dbReference type="SMART" id="SM00079">
    <property type="entry name" value="PBPe"/>
    <property type="match status" value="1"/>
</dbReference>
<evidence type="ECO:0000256" key="8">
    <source>
        <dbReference type="ARBA" id="ARBA00023180"/>
    </source>
</evidence>
<comment type="caution">
    <text evidence="12">The sequence shown here is derived from an EMBL/GenBank/DDBJ whole genome shotgun (WGS) entry which is preliminary data.</text>
</comment>
<proteinExistence type="predicted"/>
<reference evidence="12" key="1">
    <citation type="submission" date="2020-06" db="EMBL/GenBank/DDBJ databases">
        <authorList>
            <person name="Li T."/>
            <person name="Hu X."/>
            <person name="Zhang T."/>
            <person name="Song X."/>
            <person name="Zhang H."/>
            <person name="Dai N."/>
            <person name="Sheng W."/>
            <person name="Hou X."/>
            <person name="Wei L."/>
        </authorList>
    </citation>
    <scope>NUCLEOTIDE SEQUENCE</scope>
    <source>
        <strain evidence="12">G01</strain>
        <tissue evidence="12">Leaf</tissue>
    </source>
</reference>
<evidence type="ECO:0000256" key="9">
    <source>
        <dbReference type="ARBA" id="ARBA00023286"/>
    </source>
</evidence>
<keyword evidence="6" id="KW-0472">Membrane</keyword>
<feature type="domain" description="Ionotropic glutamate receptor C-terminal" evidence="11">
    <location>
        <begin position="3"/>
        <end position="162"/>
    </location>
</feature>
<evidence type="ECO:0000256" key="4">
    <source>
        <dbReference type="ARBA" id="ARBA00022989"/>
    </source>
</evidence>
<keyword evidence="8" id="KW-0325">Glycoprotein</keyword>
<evidence type="ECO:0000256" key="1">
    <source>
        <dbReference type="ARBA" id="ARBA00004141"/>
    </source>
</evidence>
<evidence type="ECO:0000256" key="6">
    <source>
        <dbReference type="ARBA" id="ARBA00023136"/>
    </source>
</evidence>
<dbReference type="GO" id="GO:0016020">
    <property type="term" value="C:membrane"/>
    <property type="evidence" value="ECO:0007669"/>
    <property type="project" value="UniProtKB-SubCell"/>
</dbReference>
<dbReference type="AlphaFoldDB" id="A0AAW2KWB2"/>
<evidence type="ECO:0000259" key="11">
    <source>
        <dbReference type="SMART" id="SM00079"/>
    </source>
</evidence>
<evidence type="ECO:0000256" key="3">
    <source>
        <dbReference type="ARBA" id="ARBA00022692"/>
    </source>
</evidence>
<protein>
    <submittedName>
        <fullName evidence="12">Glutamate receptor 3.7</fullName>
    </submittedName>
</protein>
<name>A0AAW2KWB2_9LAMI</name>
<dbReference type="Gene3D" id="3.40.190.10">
    <property type="entry name" value="Periplasmic binding protein-like II"/>
    <property type="match status" value="2"/>
</dbReference>
<accession>A0AAW2KWB2</accession>
<dbReference type="PANTHER" id="PTHR18966">
    <property type="entry name" value="IONOTROPIC GLUTAMATE RECEPTOR"/>
    <property type="match status" value="1"/>
</dbReference>
<dbReference type="InterPro" id="IPR015683">
    <property type="entry name" value="Ionotropic_Glu_rcpt"/>
</dbReference>
<dbReference type="FunFam" id="3.40.190.10:FF:000175">
    <property type="entry name" value="Glutamate receptor"/>
    <property type="match status" value="1"/>
</dbReference>
<keyword evidence="3" id="KW-0812">Transmembrane</keyword>